<evidence type="ECO:0000256" key="7">
    <source>
        <dbReference type="ARBA" id="ARBA00023224"/>
    </source>
</evidence>
<dbReference type="CDD" id="cd12912">
    <property type="entry name" value="PDC2_MCP_like"/>
    <property type="match status" value="1"/>
</dbReference>
<evidence type="ECO:0000259" key="12">
    <source>
        <dbReference type="PROSITE" id="PS50111"/>
    </source>
</evidence>
<keyword evidence="7 9" id="KW-0807">Transducer</keyword>
<evidence type="ECO:0000256" key="1">
    <source>
        <dbReference type="ARBA" id="ARBA00004651"/>
    </source>
</evidence>
<evidence type="ECO:0000256" key="3">
    <source>
        <dbReference type="ARBA" id="ARBA00022500"/>
    </source>
</evidence>
<evidence type="ECO:0000256" key="8">
    <source>
        <dbReference type="ARBA" id="ARBA00029447"/>
    </source>
</evidence>
<keyword evidence="6 11" id="KW-0472">Membrane</keyword>
<dbReference type="GO" id="GO:0005886">
    <property type="term" value="C:plasma membrane"/>
    <property type="evidence" value="ECO:0007669"/>
    <property type="project" value="UniProtKB-SubCell"/>
</dbReference>
<dbReference type="InterPro" id="IPR033479">
    <property type="entry name" value="dCache_1"/>
</dbReference>
<dbReference type="PANTHER" id="PTHR32089:SF112">
    <property type="entry name" value="LYSOZYME-LIKE PROTEIN-RELATED"/>
    <property type="match status" value="1"/>
</dbReference>
<dbReference type="GO" id="GO:0007165">
    <property type="term" value="P:signal transduction"/>
    <property type="evidence" value="ECO:0007669"/>
    <property type="project" value="UniProtKB-KW"/>
</dbReference>
<feature type="domain" description="Methyl-accepting transducer" evidence="12">
    <location>
        <begin position="434"/>
        <end position="691"/>
    </location>
</feature>
<dbReference type="InterPro" id="IPR003660">
    <property type="entry name" value="HAMP_dom"/>
</dbReference>
<dbReference type="Pfam" id="PF00015">
    <property type="entry name" value="MCPsignal"/>
    <property type="match status" value="1"/>
</dbReference>
<evidence type="ECO:0000313" key="15">
    <source>
        <dbReference type="Proteomes" id="UP000580568"/>
    </source>
</evidence>
<organism evidence="14 15">
    <name type="scientific">Clostridium fungisolvens</name>
    <dbReference type="NCBI Taxonomy" id="1604897"/>
    <lineage>
        <taxon>Bacteria</taxon>
        <taxon>Bacillati</taxon>
        <taxon>Bacillota</taxon>
        <taxon>Clostridia</taxon>
        <taxon>Eubacteriales</taxon>
        <taxon>Clostridiaceae</taxon>
        <taxon>Clostridium</taxon>
    </lineage>
</organism>
<name>A0A6V8SMB9_9CLOT</name>
<feature type="domain" description="HAMP" evidence="13">
    <location>
        <begin position="362"/>
        <end position="415"/>
    </location>
</feature>
<proteinExistence type="inferred from homology"/>
<comment type="similarity">
    <text evidence="8">Belongs to the methyl-accepting chemotaxis (MCP) protein family.</text>
</comment>
<evidence type="ECO:0000256" key="9">
    <source>
        <dbReference type="PROSITE-ProRule" id="PRU00284"/>
    </source>
</evidence>
<evidence type="ECO:0000256" key="5">
    <source>
        <dbReference type="ARBA" id="ARBA00022989"/>
    </source>
</evidence>
<dbReference type="Gene3D" id="6.10.340.10">
    <property type="match status" value="1"/>
</dbReference>
<keyword evidence="4 11" id="KW-0812">Transmembrane</keyword>
<dbReference type="GO" id="GO:0006935">
    <property type="term" value="P:chemotaxis"/>
    <property type="evidence" value="ECO:0007669"/>
    <property type="project" value="UniProtKB-KW"/>
</dbReference>
<feature type="transmembrane region" description="Helical" evidence="11">
    <location>
        <begin position="55"/>
        <end position="77"/>
    </location>
</feature>
<evidence type="ECO:0000259" key="13">
    <source>
        <dbReference type="PROSITE" id="PS50885"/>
    </source>
</evidence>
<dbReference type="SUPFAM" id="SSF58104">
    <property type="entry name" value="Methyl-accepting chemotaxis protein (MCP) signaling domain"/>
    <property type="match status" value="1"/>
</dbReference>
<dbReference type="Gene3D" id="1.10.287.950">
    <property type="entry name" value="Methyl-accepting chemotaxis protein"/>
    <property type="match status" value="1"/>
</dbReference>
<dbReference type="PANTHER" id="PTHR32089">
    <property type="entry name" value="METHYL-ACCEPTING CHEMOTAXIS PROTEIN MCPB"/>
    <property type="match status" value="1"/>
</dbReference>
<reference evidence="14 15" key="1">
    <citation type="submission" date="2020-07" db="EMBL/GenBank/DDBJ databases">
        <title>A new beta-1,3-glucan-decomposing anaerobic bacterium isolated from anoxic soil subjected to biological soil disinfestation.</title>
        <authorList>
            <person name="Ueki A."/>
            <person name="Tonouchi A."/>
        </authorList>
    </citation>
    <scope>NUCLEOTIDE SEQUENCE [LARGE SCALE GENOMIC DNA]</scope>
    <source>
        <strain evidence="14 15">TW1</strain>
    </source>
</reference>
<evidence type="ECO:0000256" key="6">
    <source>
        <dbReference type="ARBA" id="ARBA00023136"/>
    </source>
</evidence>
<dbReference type="Proteomes" id="UP000580568">
    <property type="component" value="Unassembled WGS sequence"/>
</dbReference>
<dbReference type="RefSeq" id="WP_183279057.1">
    <property type="nucleotide sequence ID" value="NZ_BLZR01000001.1"/>
</dbReference>
<feature type="transmembrane region" description="Helical" evidence="11">
    <location>
        <begin position="341"/>
        <end position="362"/>
    </location>
</feature>
<keyword evidence="5 11" id="KW-1133">Transmembrane helix</keyword>
<dbReference type="Gene3D" id="3.30.450.20">
    <property type="entry name" value="PAS domain"/>
    <property type="match status" value="1"/>
</dbReference>
<dbReference type="AlphaFoldDB" id="A0A6V8SMB9"/>
<evidence type="ECO:0000313" key="14">
    <source>
        <dbReference type="EMBL" id="GFP77692.1"/>
    </source>
</evidence>
<comment type="subcellular location">
    <subcellularLocation>
        <location evidence="1">Cell membrane</location>
        <topology evidence="1">Multi-pass membrane protein</topology>
    </subcellularLocation>
</comment>
<gene>
    <name evidence="14" type="ORF">bsdtw1_03852</name>
</gene>
<evidence type="ECO:0000256" key="11">
    <source>
        <dbReference type="SAM" id="Phobius"/>
    </source>
</evidence>
<dbReference type="InterPro" id="IPR004089">
    <property type="entry name" value="MCPsignal_dom"/>
</dbReference>
<keyword evidence="2" id="KW-1003">Cell membrane</keyword>
<comment type="caution">
    <text evidence="14">The sequence shown here is derived from an EMBL/GenBank/DDBJ whole genome shotgun (WGS) entry which is preliminary data.</text>
</comment>
<dbReference type="SMART" id="SM00283">
    <property type="entry name" value="MA"/>
    <property type="match status" value="1"/>
</dbReference>
<sequence length="720" mass="79366">MVKKRLKNKERKKDLKSSVKSKRLKPSLSSKLSNKKIDNVFIKDIFSIKSLLGRLVIAFVTLVLVVMIITTSFNFAVMSSSMTKEFKASTDHILNQNKHYVRLISDFSDQISFQILSNANITDAMSFSSSERDQVISKASDAKQNLQKIIGLNNSGVLDSIYLYKDNDGLSINTKNEVFEDSSQKIGEEAKKTEWYKKAIDEPGKGFWAVTDQDGEKKLSYIKSVNNGVSSKQLGVLQINVADSIFKKAMEDINIGDNGKVIIVDEKGELIGGNTQLTLGEKYNEAFYSSIKDKQEGELTEKINGQSYYIAYSTLSETGWKYVALIPTSELYSTALHVGKYSLIILVVCLFLAALASIPISMQITVPIKNFISLVTKVSNCDFTVISDKKYKIKELNELSINFNNMVARLKGALTNTAILADETASISSHLLEVSNSINEKSEDVVRNIQEISIGSSKQAEDTMNCASINTDLDDQLKYTTEVLVTLNDAKENAINAIKNNTKDINELHETSKENSQAMTEVASTINKLTNSTQLILKILNEINSITNQTNLLSLNASIEAARAGEAGKGFSVVANEIRKLAEQSQKASLEIKNIIGDVNSAINDSMIIADSAKEAFEKEQLQVKSTIESFSELEKTFGEVSAAIEQSMTSVRNIDEGKNNLNIAIGNIAAISQQNTAATEEVTAVIEDEALDNKRINELALDLNGQAESLKEVIEKFKL</sequence>
<evidence type="ECO:0000256" key="10">
    <source>
        <dbReference type="SAM" id="MobiDB-lite"/>
    </source>
</evidence>
<dbReference type="PROSITE" id="PS50885">
    <property type="entry name" value="HAMP"/>
    <property type="match status" value="1"/>
</dbReference>
<evidence type="ECO:0008006" key="16">
    <source>
        <dbReference type="Google" id="ProtNLM"/>
    </source>
</evidence>
<evidence type="ECO:0000256" key="2">
    <source>
        <dbReference type="ARBA" id="ARBA00022475"/>
    </source>
</evidence>
<keyword evidence="3" id="KW-0145">Chemotaxis</keyword>
<evidence type="ECO:0000256" key="4">
    <source>
        <dbReference type="ARBA" id="ARBA00022692"/>
    </source>
</evidence>
<accession>A0A6V8SMB9</accession>
<keyword evidence="15" id="KW-1185">Reference proteome</keyword>
<dbReference type="Pfam" id="PF02743">
    <property type="entry name" value="dCache_1"/>
    <property type="match status" value="1"/>
</dbReference>
<dbReference type="EMBL" id="BLZR01000001">
    <property type="protein sequence ID" value="GFP77692.1"/>
    <property type="molecule type" value="Genomic_DNA"/>
</dbReference>
<protein>
    <recommendedName>
        <fullName evidence="16">Methyl-accepting chemotaxis protein</fullName>
    </recommendedName>
</protein>
<feature type="region of interest" description="Disordered" evidence="10">
    <location>
        <begin position="1"/>
        <end position="22"/>
    </location>
</feature>
<dbReference type="PROSITE" id="PS50111">
    <property type="entry name" value="CHEMOTAXIS_TRANSDUC_2"/>
    <property type="match status" value="1"/>
</dbReference>
<feature type="compositionally biased region" description="Basic residues" evidence="10">
    <location>
        <begin position="1"/>
        <end position="10"/>
    </location>
</feature>